<organism evidence="6 7">
    <name type="scientific">Devosia subaequoris</name>
    <dbReference type="NCBI Taxonomy" id="395930"/>
    <lineage>
        <taxon>Bacteria</taxon>
        <taxon>Pseudomonadati</taxon>
        <taxon>Pseudomonadota</taxon>
        <taxon>Alphaproteobacteria</taxon>
        <taxon>Hyphomicrobiales</taxon>
        <taxon>Devosiaceae</taxon>
        <taxon>Devosia</taxon>
    </lineage>
</organism>
<dbReference type="Pfam" id="PF00370">
    <property type="entry name" value="FGGY_N"/>
    <property type="match status" value="1"/>
</dbReference>
<dbReference type="GO" id="GO:0016301">
    <property type="term" value="F:kinase activity"/>
    <property type="evidence" value="ECO:0007669"/>
    <property type="project" value="UniProtKB-KW"/>
</dbReference>
<protein>
    <submittedName>
        <fullName evidence="6">Sugar (Pentulose or hexulose) kinase</fullName>
    </submittedName>
</protein>
<evidence type="ECO:0000256" key="3">
    <source>
        <dbReference type="ARBA" id="ARBA00022777"/>
    </source>
</evidence>
<dbReference type="PANTHER" id="PTHR43095">
    <property type="entry name" value="SUGAR KINASE"/>
    <property type="match status" value="1"/>
</dbReference>
<keyword evidence="2" id="KW-0808">Transferase</keyword>
<dbReference type="InterPro" id="IPR050406">
    <property type="entry name" value="FGGY_Carb_Kinase"/>
</dbReference>
<dbReference type="InterPro" id="IPR049382">
    <property type="entry name" value="FGGY_C_2"/>
</dbReference>
<dbReference type="InterPro" id="IPR043129">
    <property type="entry name" value="ATPase_NBD"/>
</dbReference>
<dbReference type="EMBL" id="JACIEW010000001">
    <property type="protein sequence ID" value="MBB4051018.1"/>
    <property type="molecule type" value="Genomic_DNA"/>
</dbReference>
<keyword evidence="7" id="KW-1185">Reference proteome</keyword>
<keyword evidence="3 6" id="KW-0418">Kinase</keyword>
<dbReference type="AlphaFoldDB" id="A0A7W6IJY4"/>
<proteinExistence type="inferred from homology"/>
<dbReference type="Proteomes" id="UP000547011">
    <property type="component" value="Unassembled WGS sequence"/>
</dbReference>
<dbReference type="SUPFAM" id="SSF53067">
    <property type="entry name" value="Actin-like ATPase domain"/>
    <property type="match status" value="2"/>
</dbReference>
<evidence type="ECO:0000259" key="4">
    <source>
        <dbReference type="Pfam" id="PF00370"/>
    </source>
</evidence>
<reference evidence="6 7" key="1">
    <citation type="submission" date="2020-08" db="EMBL/GenBank/DDBJ databases">
        <title>Genomic Encyclopedia of Type Strains, Phase IV (KMG-IV): sequencing the most valuable type-strain genomes for metagenomic binning, comparative biology and taxonomic classification.</title>
        <authorList>
            <person name="Goeker M."/>
        </authorList>
    </citation>
    <scope>NUCLEOTIDE SEQUENCE [LARGE SCALE GENOMIC DNA]</scope>
    <source>
        <strain evidence="6 7">DSM 23447</strain>
    </source>
</reference>
<dbReference type="PANTHER" id="PTHR43095:SF5">
    <property type="entry name" value="XYLULOSE KINASE"/>
    <property type="match status" value="1"/>
</dbReference>
<evidence type="ECO:0000313" key="6">
    <source>
        <dbReference type="EMBL" id="MBB4051018.1"/>
    </source>
</evidence>
<evidence type="ECO:0000259" key="5">
    <source>
        <dbReference type="Pfam" id="PF21546"/>
    </source>
</evidence>
<feature type="domain" description="Carbohydrate kinase FGGY C-terminal" evidence="5">
    <location>
        <begin position="252"/>
        <end position="423"/>
    </location>
</feature>
<dbReference type="Pfam" id="PF21546">
    <property type="entry name" value="FGGY_C_2"/>
    <property type="match status" value="1"/>
</dbReference>
<evidence type="ECO:0000256" key="2">
    <source>
        <dbReference type="ARBA" id="ARBA00022679"/>
    </source>
</evidence>
<name>A0A7W6IJY4_9HYPH</name>
<comment type="caution">
    <text evidence="6">The sequence shown here is derived from an EMBL/GenBank/DDBJ whole genome shotgun (WGS) entry which is preliminary data.</text>
</comment>
<feature type="domain" description="Carbohydrate kinase FGGY N-terminal" evidence="4">
    <location>
        <begin position="134"/>
        <end position="243"/>
    </location>
</feature>
<accession>A0A7W6IJY4</accession>
<dbReference type="GO" id="GO:0005975">
    <property type="term" value="P:carbohydrate metabolic process"/>
    <property type="evidence" value="ECO:0007669"/>
    <property type="project" value="InterPro"/>
</dbReference>
<sequence>MTQTPPRHVAVIDIGKTNAKVVLIDSTTGAQIAAEGVPNTIRTDGPYPHADVEMLWGFILRALKGLHQDHGLEGISITTHGATGALLAGDELALPVLDYEFDGPEAVAADYAGVRPGFSESLSPRLPNGLNWGAQLYWQSREFSEDFARVTAIVPYPQYWAWRLTGALASEVTSLGCHTDLWAPDRGDFSSMVDALGWRNLFPGVRPAASVIGTLQADIVSETGLSTDTPVTCGIHDSNASLVPHLGHHEVPFTIVSTGTWSILMTVGGDTGALDPGRDSLANVDAYGRAVPTARFMGGREFDTLVPDIAEPTEADLAFVLANDVQALPSFAPGVGPFGDKTGRWSCDPDSLTPGQRTAAASLYLALMARACLDLCGLGRSITLEGPLARNRLFGQALAQLSGVPVFASGDATGTSLGASLLFGGVLPEAGGSHALVPLQAEGLAAYIERWRERAQE</sequence>
<gene>
    <name evidence="6" type="ORF">GGR20_000636</name>
</gene>
<dbReference type="Gene3D" id="3.30.420.40">
    <property type="match status" value="3"/>
</dbReference>
<evidence type="ECO:0000256" key="1">
    <source>
        <dbReference type="ARBA" id="ARBA00009156"/>
    </source>
</evidence>
<evidence type="ECO:0000313" key="7">
    <source>
        <dbReference type="Proteomes" id="UP000547011"/>
    </source>
</evidence>
<dbReference type="RefSeq" id="WP_183309753.1">
    <property type="nucleotide sequence ID" value="NZ_JACIEW010000001.1"/>
</dbReference>
<dbReference type="CDD" id="cd07772">
    <property type="entry name" value="ASKHA_NBD_FGGY_NaCK-like"/>
    <property type="match status" value="1"/>
</dbReference>
<comment type="similarity">
    <text evidence="1">Belongs to the FGGY kinase family.</text>
</comment>
<dbReference type="InterPro" id="IPR018484">
    <property type="entry name" value="FGGY_N"/>
</dbReference>